<keyword evidence="3" id="KW-1185">Reference proteome</keyword>
<organism evidence="2 3">
    <name type="scientific">Penicillium subrubescens</name>
    <dbReference type="NCBI Taxonomy" id="1316194"/>
    <lineage>
        <taxon>Eukaryota</taxon>
        <taxon>Fungi</taxon>
        <taxon>Dikarya</taxon>
        <taxon>Ascomycota</taxon>
        <taxon>Pezizomycotina</taxon>
        <taxon>Eurotiomycetes</taxon>
        <taxon>Eurotiomycetidae</taxon>
        <taxon>Eurotiales</taxon>
        <taxon>Aspergillaceae</taxon>
        <taxon>Penicillium</taxon>
    </lineage>
</organism>
<evidence type="ECO:0000259" key="1">
    <source>
        <dbReference type="Pfam" id="PF01636"/>
    </source>
</evidence>
<dbReference type="SUPFAM" id="SSF56112">
    <property type="entry name" value="Protein kinase-like (PK-like)"/>
    <property type="match status" value="1"/>
</dbReference>
<dbReference type="InterPro" id="IPR051035">
    <property type="entry name" value="Mito_inheritance_9"/>
</dbReference>
<dbReference type="AlphaFoldDB" id="A0A1Q5UDA4"/>
<feature type="domain" description="Aminoglycoside phosphotransferase" evidence="1">
    <location>
        <begin position="340"/>
        <end position="393"/>
    </location>
</feature>
<gene>
    <name evidence="2" type="ORF">PENSUB_4083</name>
</gene>
<proteinExistence type="predicted"/>
<dbReference type="InterPro" id="IPR002575">
    <property type="entry name" value="Aminoglycoside_PTrfase"/>
</dbReference>
<dbReference type="PANTHER" id="PTHR36091">
    <property type="entry name" value="ALTERED INHERITANCE OF MITOCHONDRIA PROTEIN 9, MITOCHONDRIAL"/>
    <property type="match status" value="1"/>
</dbReference>
<accession>A0A1Q5UDA4</accession>
<dbReference type="Gene3D" id="3.90.1200.10">
    <property type="match status" value="1"/>
</dbReference>
<name>A0A1Q5UDA4_9EURO</name>
<dbReference type="Proteomes" id="UP000186955">
    <property type="component" value="Unassembled WGS sequence"/>
</dbReference>
<sequence>MKAGVGRRFLSSFCKLRSRAAQDNQLRTPALPSSRSFLTTTTLPPGRKSLAIRTIKTLSKQMPAASPDFEHFFRYTSGRWLWDEEQQLRDRYRAFNVAGLQGLAARAVGSGGCVSMTKLAEGGFNKVFRLVMDDGKSVLARIPNPNAGPSFYTTASEVATMEFARDFLQIPVPRVLGWDATTDNPAGSEYIFMEEATGTQLGMIWDELSPDSKLSIMREVVAIESKMLSVSFSHYGSIYFASDAVEGAVPAKLTNEAPSELKEHIYKTFSIGPTVDRGFWKRERASMDISRGPWSTPSDYALCVGQREMEWIKNYAVPKPPSDATLVSPAQNSPEAHLQLLEKYLKVAPSLMDIEPILTRPTLWHSDLHSSNLFVDDGRIASVIDWQGSWAGPLFLQAQPSPLVDYQDHGKTRRLPVELAGNTWDDDIVSFREALINVERYWHELGIQGDCPYRFTQAELHNHSVDADGWNEVQDFFDSIEGLVKRDGWTSPETFDAAFGFFSELRKRGLAHLKGDERDIFERQTRWAKTQADLRASGMEQQNV</sequence>
<protein>
    <submittedName>
        <fullName evidence="2">Altered inheritance of mitochondria protein 9, mitochondrial</fullName>
    </submittedName>
</protein>
<dbReference type="EMBL" id="MNBE01000316">
    <property type="protein sequence ID" value="OKP10478.1"/>
    <property type="molecule type" value="Genomic_DNA"/>
</dbReference>
<evidence type="ECO:0000313" key="2">
    <source>
        <dbReference type="EMBL" id="OKP10478.1"/>
    </source>
</evidence>
<dbReference type="Pfam" id="PF01636">
    <property type="entry name" value="APH"/>
    <property type="match status" value="1"/>
</dbReference>
<evidence type="ECO:0000313" key="3">
    <source>
        <dbReference type="Proteomes" id="UP000186955"/>
    </source>
</evidence>
<dbReference type="GO" id="GO:0005739">
    <property type="term" value="C:mitochondrion"/>
    <property type="evidence" value="ECO:0007669"/>
    <property type="project" value="UniProtKB-SubCell"/>
</dbReference>
<reference evidence="2 3" key="1">
    <citation type="submission" date="2016-10" db="EMBL/GenBank/DDBJ databases">
        <title>Genome sequence of the ascomycete fungus Penicillium subrubescens.</title>
        <authorList>
            <person name="De Vries R.P."/>
            <person name="Peng M."/>
            <person name="Dilokpimol A."/>
            <person name="Hilden K."/>
            <person name="Makela M.R."/>
            <person name="Grigoriev I."/>
            <person name="Riley R."/>
            <person name="Granchi Z."/>
        </authorList>
    </citation>
    <scope>NUCLEOTIDE SEQUENCE [LARGE SCALE GENOMIC DNA]</scope>
    <source>
        <strain evidence="2 3">CBS 132785</strain>
    </source>
</reference>
<dbReference type="InterPro" id="IPR011009">
    <property type="entry name" value="Kinase-like_dom_sf"/>
</dbReference>
<dbReference type="PANTHER" id="PTHR36091:SF2">
    <property type="entry name" value="AMINOGLYCOSIDE PHOSPHOTRANSFERASE DOMAIN-CONTAINING PROTEIN"/>
    <property type="match status" value="1"/>
</dbReference>
<comment type="caution">
    <text evidence="2">The sequence shown here is derived from an EMBL/GenBank/DDBJ whole genome shotgun (WGS) entry which is preliminary data.</text>
</comment>
<dbReference type="STRING" id="1316194.A0A1Q5UDA4"/>